<comment type="caution">
    <text evidence="9">The sequence shown here is derived from an EMBL/GenBank/DDBJ whole genome shotgun (WGS) entry which is preliminary data.</text>
</comment>
<comment type="catalytic activity">
    <reaction evidence="1">
        <text>Random endo-hydrolysis of N-acetyl-beta-D-glucosaminide (1-&gt;4)-beta-linkages in chitin and chitodextrins.</text>
        <dbReference type="EC" id="3.2.1.14"/>
    </reaction>
</comment>
<dbReference type="Pfam" id="PF17957">
    <property type="entry name" value="Big_7"/>
    <property type="match status" value="2"/>
</dbReference>
<dbReference type="PROSITE" id="PS01095">
    <property type="entry name" value="GH18_1"/>
    <property type="match status" value="1"/>
</dbReference>
<dbReference type="InterPro" id="IPR011583">
    <property type="entry name" value="Chitinase_II/V-like_cat"/>
</dbReference>
<evidence type="ECO:0000313" key="10">
    <source>
        <dbReference type="Proteomes" id="UP000324376"/>
    </source>
</evidence>
<evidence type="ECO:0000256" key="2">
    <source>
        <dbReference type="ARBA" id="ARBA00009121"/>
    </source>
</evidence>
<dbReference type="InterPro" id="IPR013783">
    <property type="entry name" value="Ig-like_fold"/>
</dbReference>
<accession>A0A5S5CB23</accession>
<reference evidence="9 10" key="1">
    <citation type="submission" date="2019-07" db="EMBL/GenBank/DDBJ databases">
        <title>Genomic Encyclopedia of Archaeal and Bacterial Type Strains, Phase II (KMG-II): from individual species to whole genera.</title>
        <authorList>
            <person name="Goeker M."/>
        </authorList>
    </citation>
    <scope>NUCLEOTIDE SEQUENCE [LARGE SCALE GENOMIC DNA]</scope>
    <source>
        <strain evidence="9 10">DSM 17527</strain>
    </source>
</reference>
<evidence type="ECO:0000259" key="8">
    <source>
        <dbReference type="PROSITE" id="PS51910"/>
    </source>
</evidence>
<dbReference type="Gene3D" id="3.10.50.10">
    <property type="match status" value="1"/>
</dbReference>
<dbReference type="GO" id="GO:0006032">
    <property type="term" value="P:chitin catabolic process"/>
    <property type="evidence" value="ECO:0007669"/>
    <property type="project" value="UniProtKB-KW"/>
</dbReference>
<dbReference type="Proteomes" id="UP000324376">
    <property type="component" value="Unassembled WGS sequence"/>
</dbReference>
<feature type="domain" description="GH18" evidence="8">
    <location>
        <begin position="51"/>
        <end position="521"/>
    </location>
</feature>
<evidence type="ECO:0000256" key="1">
    <source>
        <dbReference type="ARBA" id="ARBA00000822"/>
    </source>
</evidence>
<evidence type="ECO:0000256" key="6">
    <source>
        <dbReference type="ARBA" id="ARBA00023295"/>
    </source>
</evidence>
<dbReference type="AlphaFoldDB" id="A0A5S5CB23"/>
<dbReference type="InterPro" id="IPR001579">
    <property type="entry name" value="Glyco_hydro_18_chit_AS"/>
</dbReference>
<evidence type="ECO:0000256" key="7">
    <source>
        <dbReference type="RuleBase" id="RU000489"/>
    </source>
</evidence>
<protein>
    <recommendedName>
        <fullName evidence="3">chitinase</fullName>
        <ecNumber evidence="3">3.2.1.14</ecNumber>
    </recommendedName>
</protein>
<sequence>MKTLTPSAFYKWKHYQIQLRQLCVVICLIITSSLVAQVSTGGNATTSQHQKQVIGYITNWDAWKSTTAGVPSPGALTHLNIDYSKYTILNYSFFGVAKDGSLHSGDLRNKNIYQQGAVQEPGDIFYTDVYSSWDMHILFGEIDPVQYINAEAKTRAEAQGFVVEIGGSTWSQPTWGLSGGLPVPLHKENGAPGLIELAHQKGVKVMASIGGWSMCKHFPEMAADPVKRAKFIADCKKLIAVGFDGIDLDWEYPGPYSGMNFTGSQADFANFETLVQEIRNAIGPNKLITAAMSADPKKLDGFNWSKLANTMDYFNMMTYDFARGFSNKANHNAPVYPYAGAEASNFNWESTLQQLTSMGVPKNKICFGAPFYGRGVVTNGPADLNVATVKRAETVQPDGPIQTAADFTNWPRDVYDGTPNYFFIKQKALSPNSGWTKKWDNEAKVPYLIKDNYFLSYDDEESIAKKAKFININNLAGTIVWTVFGDLEFSGSAQSFGPKLKRWSNVKSPLVNKMNELFASGGTGNPPPTVSITSPAQGATFTAGANISITANASDNISVARVEFYNGSALLGEDLNAPYSYNWTNISAGSYTIVAKAYDNEGTSATSTVKVSVTGTGGNELPKVSITSPAEGATFTAGSNIMVSANASDTDGTISRVEFYNGNAMLGEDSAAPHN</sequence>
<dbReference type="PANTHER" id="PTHR11177">
    <property type="entry name" value="CHITINASE"/>
    <property type="match status" value="1"/>
</dbReference>
<dbReference type="Pfam" id="PF00704">
    <property type="entry name" value="Glyco_hydro_18"/>
    <property type="match status" value="1"/>
</dbReference>
<dbReference type="Gene3D" id="2.60.40.10">
    <property type="entry name" value="Immunoglobulins"/>
    <property type="match status" value="2"/>
</dbReference>
<dbReference type="PANTHER" id="PTHR11177:SF317">
    <property type="entry name" value="CHITINASE 12-RELATED"/>
    <property type="match status" value="1"/>
</dbReference>
<dbReference type="EC" id="3.2.1.14" evidence="3"/>
<comment type="similarity">
    <text evidence="2">Belongs to the glycosyl hydrolase 18 family. Chitinase class II subfamily.</text>
</comment>
<name>A0A5S5CB23_9FLAO</name>
<keyword evidence="4 7" id="KW-0378">Hydrolase</keyword>
<keyword evidence="6 7" id="KW-0326">Glycosidase</keyword>
<dbReference type="OrthoDB" id="9775889at2"/>
<dbReference type="PROSITE" id="PS51910">
    <property type="entry name" value="GH18_2"/>
    <property type="match status" value="1"/>
</dbReference>
<keyword evidence="5" id="KW-0146">Chitin degradation</keyword>
<dbReference type="GO" id="GO:0008061">
    <property type="term" value="F:chitin binding"/>
    <property type="evidence" value="ECO:0007669"/>
    <property type="project" value="InterPro"/>
</dbReference>
<evidence type="ECO:0000256" key="4">
    <source>
        <dbReference type="ARBA" id="ARBA00022801"/>
    </source>
</evidence>
<keyword evidence="5" id="KW-0119">Carbohydrate metabolism</keyword>
<dbReference type="GO" id="GO:0005576">
    <property type="term" value="C:extracellular region"/>
    <property type="evidence" value="ECO:0007669"/>
    <property type="project" value="TreeGrafter"/>
</dbReference>
<evidence type="ECO:0000256" key="3">
    <source>
        <dbReference type="ARBA" id="ARBA00012729"/>
    </source>
</evidence>
<dbReference type="RefSeq" id="WP_148781469.1">
    <property type="nucleotide sequence ID" value="NZ_VNHU01000002.1"/>
</dbReference>
<dbReference type="SUPFAM" id="SSF54556">
    <property type="entry name" value="Chitinase insertion domain"/>
    <property type="match status" value="1"/>
</dbReference>
<dbReference type="Gene3D" id="3.20.20.80">
    <property type="entry name" value="Glycosidases"/>
    <property type="match status" value="1"/>
</dbReference>
<evidence type="ECO:0000313" key="9">
    <source>
        <dbReference type="EMBL" id="TYP75828.1"/>
    </source>
</evidence>
<dbReference type="GO" id="GO:0008843">
    <property type="term" value="F:endochitinase activity"/>
    <property type="evidence" value="ECO:0007669"/>
    <property type="project" value="UniProtKB-EC"/>
</dbReference>
<proteinExistence type="inferred from homology"/>
<dbReference type="SMART" id="SM00636">
    <property type="entry name" value="Glyco_18"/>
    <property type="match status" value="1"/>
</dbReference>
<gene>
    <name evidence="9" type="ORF">BD809_10235</name>
</gene>
<dbReference type="InterPro" id="IPR050314">
    <property type="entry name" value="Glycosyl_Hydrlase_18"/>
</dbReference>
<dbReference type="InterPro" id="IPR001223">
    <property type="entry name" value="Glyco_hydro18_cat"/>
</dbReference>
<dbReference type="GO" id="GO:0005975">
    <property type="term" value="P:carbohydrate metabolic process"/>
    <property type="evidence" value="ECO:0007669"/>
    <property type="project" value="InterPro"/>
</dbReference>
<keyword evidence="5" id="KW-0624">Polysaccharide degradation</keyword>
<dbReference type="EMBL" id="VNHU01000002">
    <property type="protein sequence ID" value="TYP75828.1"/>
    <property type="molecule type" value="Genomic_DNA"/>
</dbReference>
<evidence type="ECO:0000256" key="5">
    <source>
        <dbReference type="ARBA" id="ARBA00023024"/>
    </source>
</evidence>
<dbReference type="InterPro" id="IPR029070">
    <property type="entry name" value="Chitinase_insertion_sf"/>
</dbReference>
<dbReference type="SUPFAM" id="SSF51445">
    <property type="entry name" value="(Trans)glycosidases"/>
    <property type="match status" value="1"/>
</dbReference>
<keyword evidence="10" id="KW-1185">Reference proteome</keyword>
<organism evidence="9 10">
    <name type="scientific">Aquimarina intermedia</name>
    <dbReference type="NCBI Taxonomy" id="350814"/>
    <lineage>
        <taxon>Bacteria</taxon>
        <taxon>Pseudomonadati</taxon>
        <taxon>Bacteroidota</taxon>
        <taxon>Flavobacteriia</taxon>
        <taxon>Flavobacteriales</taxon>
        <taxon>Flavobacteriaceae</taxon>
        <taxon>Aquimarina</taxon>
    </lineage>
</organism>
<dbReference type="InterPro" id="IPR017853">
    <property type="entry name" value="GH"/>
</dbReference>